<keyword evidence="2" id="KW-1185">Reference proteome</keyword>
<dbReference type="Proteomes" id="UP000218542">
    <property type="component" value="Unassembled WGS sequence"/>
</dbReference>
<evidence type="ECO:0000313" key="1">
    <source>
        <dbReference type="EMBL" id="GAX60393.1"/>
    </source>
</evidence>
<evidence type="ECO:0000313" key="2">
    <source>
        <dbReference type="Proteomes" id="UP000218542"/>
    </source>
</evidence>
<proteinExistence type="predicted"/>
<comment type="caution">
    <text evidence="1">The sequence shown here is derived from an EMBL/GenBank/DDBJ whole genome shotgun (WGS) entry which is preliminary data.</text>
</comment>
<sequence>MSTSRQSNEYRFNVFINCPFDSQFTKIFHSIIFTTIYCGFKPRCTLESTDFGITRMRKIYDIISECGLAIHDISKFRPHSHKALPRFNMPLELGIFLGAKEFGKKKKNVLS</sequence>
<dbReference type="GO" id="GO:0016787">
    <property type="term" value="F:hydrolase activity"/>
    <property type="evidence" value="ECO:0007669"/>
    <property type="project" value="UniProtKB-KW"/>
</dbReference>
<dbReference type="AlphaFoldDB" id="A0A286TWX9"/>
<keyword evidence="1" id="KW-0378">Hydrolase</keyword>
<dbReference type="RefSeq" id="WP_096893732.1">
    <property type="nucleotide sequence ID" value="NZ_BAOS01000011.1"/>
</dbReference>
<organism evidence="1 2">
    <name type="scientific">Candidatus Scalindua japonica</name>
    <dbReference type="NCBI Taxonomy" id="1284222"/>
    <lineage>
        <taxon>Bacteria</taxon>
        <taxon>Pseudomonadati</taxon>
        <taxon>Planctomycetota</taxon>
        <taxon>Candidatus Brocadiia</taxon>
        <taxon>Candidatus Brocadiales</taxon>
        <taxon>Candidatus Scalinduaceae</taxon>
        <taxon>Candidatus Scalindua</taxon>
    </lineage>
</organism>
<accession>A0A286TWX9</accession>
<protein>
    <submittedName>
        <fullName evidence="1">Metal-dependent hydrolases of the beta-lactamase superfamily I</fullName>
    </submittedName>
</protein>
<name>A0A286TWX9_9BACT</name>
<gene>
    <name evidence="1" type="ORF">SCALIN_C11_0003</name>
</gene>
<dbReference type="EMBL" id="BAOS01000011">
    <property type="protein sequence ID" value="GAX60393.1"/>
    <property type="molecule type" value="Genomic_DNA"/>
</dbReference>
<reference evidence="2" key="1">
    <citation type="journal article" date="2017" name="Environ. Microbiol. Rep.">
        <title>Genetic Diversity of Marine Anaerobic Ammonium-Oxidizing Bacteria as Revealed by Genomic and Proteomic Analyses of 'Candidatus Scalindua japonica'.</title>
        <authorList>
            <person name="Oshiki M."/>
            <person name="Mizuto K."/>
            <person name="Kimura Z."/>
            <person name="Kindaichi T."/>
            <person name="Satoh H."/>
            <person name="Okabe S."/>
        </authorList>
    </citation>
    <scope>NUCLEOTIDE SEQUENCE [LARGE SCALE GENOMIC DNA]</scope>
    <source>
        <strain evidence="2">husup-a2</strain>
    </source>
</reference>
<dbReference type="OrthoDB" id="7596615at2"/>